<name>A0A6N4TLE7_9FIRM</name>
<evidence type="ECO:0000256" key="7">
    <source>
        <dbReference type="ARBA" id="ARBA00022989"/>
    </source>
</evidence>
<feature type="transmembrane region" description="Helical" evidence="10">
    <location>
        <begin position="352"/>
        <end position="373"/>
    </location>
</feature>
<reference evidence="12" key="1">
    <citation type="submission" date="2019-05" db="EMBL/GenBank/DDBJ databases">
        <title>Complete genome sequencing of Absiella argi strain JCM 30884.</title>
        <authorList>
            <person name="Sakamoto M."/>
            <person name="Murakami T."/>
            <person name="Mori H."/>
        </authorList>
    </citation>
    <scope>NUCLEOTIDE SEQUENCE [LARGE SCALE GENOMIC DNA]</scope>
    <source>
        <strain evidence="12">JCM 30884</strain>
    </source>
</reference>
<dbReference type="GO" id="GO:0046677">
    <property type="term" value="P:response to antibiotic"/>
    <property type="evidence" value="ECO:0007669"/>
    <property type="project" value="UniProtKB-KW"/>
</dbReference>
<dbReference type="AlphaFoldDB" id="A0A6N4TLE7"/>
<dbReference type="KEGG" id="aarg:Aargi30884_22270"/>
<keyword evidence="8 10" id="KW-0472">Membrane</keyword>
<protein>
    <recommendedName>
        <fullName evidence="3">Multidrug export protein MepA</fullName>
    </recommendedName>
</protein>
<dbReference type="InterPro" id="IPR045070">
    <property type="entry name" value="MATE_MepA-like"/>
</dbReference>
<feature type="transmembrane region" description="Helical" evidence="10">
    <location>
        <begin position="163"/>
        <end position="183"/>
    </location>
</feature>
<dbReference type="GO" id="GO:0015297">
    <property type="term" value="F:antiporter activity"/>
    <property type="evidence" value="ECO:0007669"/>
    <property type="project" value="InterPro"/>
</dbReference>
<feature type="transmembrane region" description="Helical" evidence="10">
    <location>
        <begin position="385"/>
        <end position="408"/>
    </location>
</feature>
<evidence type="ECO:0000313" key="12">
    <source>
        <dbReference type="Proteomes" id="UP000464754"/>
    </source>
</evidence>
<evidence type="ECO:0000256" key="3">
    <source>
        <dbReference type="ARBA" id="ARBA00022106"/>
    </source>
</evidence>
<dbReference type="GO" id="GO:0042910">
    <property type="term" value="F:xenobiotic transmembrane transporter activity"/>
    <property type="evidence" value="ECO:0007669"/>
    <property type="project" value="InterPro"/>
</dbReference>
<evidence type="ECO:0000256" key="10">
    <source>
        <dbReference type="SAM" id="Phobius"/>
    </source>
</evidence>
<feature type="transmembrane region" description="Helical" evidence="10">
    <location>
        <begin position="92"/>
        <end position="114"/>
    </location>
</feature>
<feature type="transmembrane region" description="Helical" evidence="10">
    <location>
        <begin position="12"/>
        <end position="33"/>
    </location>
</feature>
<feature type="transmembrane region" description="Helical" evidence="10">
    <location>
        <begin position="53"/>
        <end position="71"/>
    </location>
</feature>
<evidence type="ECO:0000256" key="4">
    <source>
        <dbReference type="ARBA" id="ARBA00022448"/>
    </source>
</evidence>
<gene>
    <name evidence="11" type="ORF">Aargi30884_22270</name>
</gene>
<feature type="transmembrane region" description="Helical" evidence="10">
    <location>
        <begin position="269"/>
        <end position="297"/>
    </location>
</feature>
<evidence type="ECO:0000256" key="2">
    <source>
        <dbReference type="ARBA" id="ARBA00008417"/>
    </source>
</evidence>
<dbReference type="Proteomes" id="UP000464754">
    <property type="component" value="Chromosome"/>
</dbReference>
<keyword evidence="5" id="KW-1003">Cell membrane</keyword>
<evidence type="ECO:0000256" key="5">
    <source>
        <dbReference type="ARBA" id="ARBA00022475"/>
    </source>
</evidence>
<dbReference type="EMBL" id="AP019695">
    <property type="protein sequence ID" value="BBK23324.1"/>
    <property type="molecule type" value="Genomic_DNA"/>
</dbReference>
<feature type="transmembrane region" description="Helical" evidence="10">
    <location>
        <begin position="243"/>
        <end position="263"/>
    </location>
</feature>
<dbReference type="InterPro" id="IPR002528">
    <property type="entry name" value="MATE_fam"/>
</dbReference>
<dbReference type="NCBIfam" id="TIGR00797">
    <property type="entry name" value="matE"/>
    <property type="match status" value="1"/>
</dbReference>
<keyword evidence="6 10" id="KW-0812">Transmembrane</keyword>
<dbReference type="InterPro" id="IPR048279">
    <property type="entry name" value="MdtK-like"/>
</dbReference>
<dbReference type="Pfam" id="PF01554">
    <property type="entry name" value="MatE"/>
    <property type="match status" value="2"/>
</dbReference>
<organism evidence="11 12">
    <name type="scientific">Amedibacterium intestinale</name>
    <dbReference type="NCBI Taxonomy" id="2583452"/>
    <lineage>
        <taxon>Bacteria</taxon>
        <taxon>Bacillati</taxon>
        <taxon>Bacillota</taxon>
        <taxon>Erysipelotrichia</taxon>
        <taxon>Erysipelotrichales</taxon>
        <taxon>Erysipelotrichaceae</taxon>
        <taxon>Amedibacterium</taxon>
    </lineage>
</organism>
<feature type="transmembrane region" description="Helical" evidence="10">
    <location>
        <begin position="134"/>
        <end position="151"/>
    </location>
</feature>
<keyword evidence="4" id="KW-0813">Transport</keyword>
<keyword evidence="9" id="KW-0046">Antibiotic resistance</keyword>
<evidence type="ECO:0000256" key="1">
    <source>
        <dbReference type="ARBA" id="ARBA00004651"/>
    </source>
</evidence>
<dbReference type="PANTHER" id="PTHR43823:SF3">
    <property type="entry name" value="MULTIDRUG EXPORT PROTEIN MEPA"/>
    <property type="match status" value="1"/>
</dbReference>
<comment type="subcellular location">
    <subcellularLocation>
        <location evidence="1">Cell membrane</location>
        <topology evidence="1">Multi-pass membrane protein</topology>
    </subcellularLocation>
</comment>
<feature type="transmembrane region" description="Helical" evidence="10">
    <location>
        <begin position="317"/>
        <end position="340"/>
    </location>
</feature>
<evidence type="ECO:0000256" key="9">
    <source>
        <dbReference type="ARBA" id="ARBA00023251"/>
    </source>
</evidence>
<evidence type="ECO:0000313" key="11">
    <source>
        <dbReference type="EMBL" id="BBK23324.1"/>
    </source>
</evidence>
<evidence type="ECO:0000256" key="8">
    <source>
        <dbReference type="ARBA" id="ARBA00023136"/>
    </source>
</evidence>
<dbReference type="InterPro" id="IPR051327">
    <property type="entry name" value="MATE_MepA_subfamily"/>
</dbReference>
<keyword evidence="7 10" id="KW-1133">Transmembrane helix</keyword>
<comment type="similarity">
    <text evidence="2">Belongs to the multi antimicrobial extrusion (MATE) (TC 2.A.66.1) family. MepA subfamily.</text>
</comment>
<dbReference type="PANTHER" id="PTHR43823">
    <property type="entry name" value="SPORULATION PROTEIN YKVU"/>
    <property type="match status" value="1"/>
</dbReference>
<keyword evidence="12" id="KW-1185">Reference proteome</keyword>
<dbReference type="CDD" id="cd13143">
    <property type="entry name" value="MATE_MepA_like"/>
    <property type="match status" value="1"/>
</dbReference>
<evidence type="ECO:0000256" key="6">
    <source>
        <dbReference type="ARBA" id="ARBA00022692"/>
    </source>
</evidence>
<accession>A0A6N4TLE7</accession>
<feature type="transmembrane region" description="Helical" evidence="10">
    <location>
        <begin position="189"/>
        <end position="214"/>
    </location>
</feature>
<dbReference type="RefSeq" id="WP_115716143.1">
    <property type="nucleotide sequence ID" value="NZ_AP019695.1"/>
</dbReference>
<sequence length="442" mass="48304">MENKLAQNFTITSLLKFTAPTCIMLVFMSLYQMTDAVFVSNFVGENALSALNIVFPIPSIIIAIAIMLATGGSAIIAKNMGEGEPRKAKQNFSMIVMVGIIVGFIVMIIGLLWIEPIIKILGGTPKLYSYCYDYLFILLLACPLTIVQMLFQTFFVTASKPHLGLALTILGGVSNIVFDYLFIVVLQMGVAGAAIGTSIGYALPAIISLLYFALNRKGTLYLIKPVFDKNVLLKTCTNGSSEMVTNLAIAIVTLLFNKIMLKYMGENGVAAITIVLYAQFLLTSIFMGFSSGIAPVFSYNYGNNNKVQIKKLFKMSIGIISVLSLAMFLIAILFATPIISVFTSPDSEVFAITYHGFFLFSISYLFTGMNIFSSSMFTAFSNGKVSAMLSFLRTFVFLIAALLILPELMGVDGIWLAVPIAELLAIIVSITTIYKNKEYFQA</sequence>
<feature type="transmembrane region" description="Helical" evidence="10">
    <location>
        <begin position="414"/>
        <end position="434"/>
    </location>
</feature>
<dbReference type="GO" id="GO:0005886">
    <property type="term" value="C:plasma membrane"/>
    <property type="evidence" value="ECO:0007669"/>
    <property type="project" value="UniProtKB-SubCell"/>
</dbReference>
<proteinExistence type="inferred from homology"/>
<dbReference type="PIRSF" id="PIRSF006603">
    <property type="entry name" value="DinF"/>
    <property type="match status" value="1"/>
</dbReference>